<feature type="domain" description="Tc1-like transposase DDE" evidence="1">
    <location>
        <begin position="114"/>
        <end position="164"/>
    </location>
</feature>
<dbReference type="VEuPathDB" id="FungiDB:BCV72DRAFT_338787"/>
<sequence>MTTFFYEDGQENLLNEHGEKVYDPMEDVLTQIDDPNIVLETITNRETYLSAKRPEKATGEPSVTKPLKYHEAGFHINMRLNWARSKSGKKAIVKQPQTRAPTHTIIGAIRSSSIIHSKPMRRKIESKGYRVMYLPPYSPELNPIEQFWAIVKGKMKRDRLMNEENLSSRITDACNDILISDLNGFCNHSKRQIVNCYNKTPF</sequence>
<evidence type="ECO:0000313" key="2">
    <source>
        <dbReference type="EMBL" id="ORE02314.1"/>
    </source>
</evidence>
<dbReference type="InterPro" id="IPR038717">
    <property type="entry name" value="Tc1-like_DDE_dom"/>
</dbReference>
<dbReference type="InterPro" id="IPR036397">
    <property type="entry name" value="RNaseH_sf"/>
</dbReference>
<gene>
    <name evidence="2" type="ORF">BCV72DRAFT_338787</name>
</gene>
<accession>A0A1X0QRE5</accession>
<dbReference type="EMBL" id="KV922058">
    <property type="protein sequence ID" value="ORE02314.1"/>
    <property type="molecule type" value="Genomic_DNA"/>
</dbReference>
<dbReference type="AlphaFoldDB" id="A0A1X0QRE5"/>
<proteinExistence type="predicted"/>
<organism evidence="2">
    <name type="scientific">Rhizopus microsporus var. microsporus</name>
    <dbReference type="NCBI Taxonomy" id="86635"/>
    <lineage>
        <taxon>Eukaryota</taxon>
        <taxon>Fungi</taxon>
        <taxon>Fungi incertae sedis</taxon>
        <taxon>Mucoromycota</taxon>
        <taxon>Mucoromycotina</taxon>
        <taxon>Mucoromycetes</taxon>
        <taxon>Mucorales</taxon>
        <taxon>Mucorineae</taxon>
        <taxon>Rhizopodaceae</taxon>
        <taxon>Rhizopus</taxon>
    </lineage>
</organism>
<protein>
    <recommendedName>
        <fullName evidence="1">Tc1-like transposase DDE domain-containing protein</fullName>
    </recommendedName>
</protein>
<dbReference type="OrthoDB" id="2283674at2759"/>
<reference evidence="2" key="1">
    <citation type="journal article" date="2016" name="Proc. Natl. Acad. Sci. U.S.A.">
        <title>Lipid metabolic changes in an early divergent fungus govern the establishment of a mutualistic symbiosis with endobacteria.</title>
        <authorList>
            <person name="Lastovetsky O.A."/>
            <person name="Gaspar M.L."/>
            <person name="Mondo S.J."/>
            <person name="LaButti K.M."/>
            <person name="Sandor L."/>
            <person name="Grigoriev I.V."/>
            <person name="Henry S.A."/>
            <person name="Pawlowska T.E."/>
        </authorList>
    </citation>
    <scope>NUCLEOTIDE SEQUENCE [LARGE SCALE GENOMIC DNA]</scope>
    <source>
        <strain evidence="2">ATCC 52814</strain>
    </source>
</reference>
<evidence type="ECO:0000259" key="1">
    <source>
        <dbReference type="Pfam" id="PF13358"/>
    </source>
</evidence>
<dbReference type="Pfam" id="PF13358">
    <property type="entry name" value="DDE_3"/>
    <property type="match status" value="1"/>
</dbReference>
<dbReference type="GO" id="GO:0003676">
    <property type="term" value="F:nucleic acid binding"/>
    <property type="evidence" value="ECO:0007669"/>
    <property type="project" value="InterPro"/>
</dbReference>
<dbReference type="Gene3D" id="3.30.420.10">
    <property type="entry name" value="Ribonuclease H-like superfamily/Ribonuclease H"/>
    <property type="match status" value="1"/>
</dbReference>
<dbReference type="Proteomes" id="UP000242414">
    <property type="component" value="Unassembled WGS sequence"/>
</dbReference>
<name>A0A1X0QRE5_RHIZD</name>